<feature type="binding site" evidence="7">
    <location>
        <begin position="48"/>
        <end position="49"/>
    </location>
    <ligand>
        <name>substrate</name>
    </ligand>
</feature>
<comment type="function">
    <text evidence="7">Provides the (R)-glutamate required for cell wall biosynthesis.</text>
</comment>
<keyword evidence="4 7" id="KW-0573">Peptidoglycan synthesis</keyword>
<dbReference type="AlphaFoldDB" id="A0A067Z4J0"/>
<dbReference type="GO" id="GO:0008360">
    <property type="term" value="P:regulation of cell shape"/>
    <property type="evidence" value="ECO:0007669"/>
    <property type="project" value="UniProtKB-KW"/>
</dbReference>
<dbReference type="HOGENOM" id="CLU_052344_2_0_5"/>
<evidence type="ECO:0000256" key="3">
    <source>
        <dbReference type="ARBA" id="ARBA00022960"/>
    </source>
</evidence>
<evidence type="ECO:0000256" key="5">
    <source>
        <dbReference type="ARBA" id="ARBA00023235"/>
    </source>
</evidence>
<accession>A0A067Z4J0</accession>
<dbReference type="PANTHER" id="PTHR21198">
    <property type="entry name" value="GLUTAMATE RACEMASE"/>
    <property type="match status" value="1"/>
</dbReference>
<evidence type="ECO:0000256" key="2">
    <source>
        <dbReference type="ARBA" id="ARBA00013090"/>
    </source>
</evidence>
<dbReference type="EC" id="5.1.1.3" evidence="2 7"/>
<feature type="active site" description="Proton donor/acceptor" evidence="7">
    <location>
        <position position="194"/>
    </location>
</feature>
<evidence type="ECO:0000256" key="7">
    <source>
        <dbReference type="HAMAP-Rule" id="MF_00258"/>
    </source>
</evidence>
<dbReference type="PANTHER" id="PTHR21198:SF2">
    <property type="entry name" value="GLUTAMATE RACEMASE"/>
    <property type="match status" value="1"/>
</dbReference>
<evidence type="ECO:0000256" key="1">
    <source>
        <dbReference type="ARBA" id="ARBA00001602"/>
    </source>
</evidence>
<evidence type="ECO:0000313" key="8">
    <source>
        <dbReference type="EMBL" id="AHK71981.1"/>
    </source>
</evidence>
<protein>
    <recommendedName>
        <fullName evidence="2 7">Glutamate racemase</fullName>
        <ecNumber evidence="2 7">5.1.1.3</ecNumber>
    </recommendedName>
</protein>
<dbReference type="GO" id="GO:0009252">
    <property type="term" value="P:peptidoglycan biosynthetic process"/>
    <property type="evidence" value="ECO:0007669"/>
    <property type="project" value="UniProtKB-UniRule"/>
</dbReference>
<dbReference type="NCBIfam" id="TIGR00067">
    <property type="entry name" value="glut_race"/>
    <property type="match status" value="1"/>
</dbReference>
<dbReference type="GO" id="GO:0071555">
    <property type="term" value="P:cell wall organization"/>
    <property type="evidence" value="ECO:0007669"/>
    <property type="project" value="UniProtKB-KW"/>
</dbReference>
<dbReference type="EMBL" id="CP004373">
    <property type="protein sequence ID" value="AHK71981.1"/>
    <property type="molecule type" value="Genomic_DNA"/>
</dbReference>
<dbReference type="InterPro" id="IPR018187">
    <property type="entry name" value="Asp/Glu_racemase_AS_1"/>
</dbReference>
<proteinExistence type="inferred from homology"/>
<dbReference type="InterPro" id="IPR004391">
    <property type="entry name" value="Glu_race"/>
</dbReference>
<feature type="binding site" evidence="7">
    <location>
        <begin position="195"/>
        <end position="196"/>
    </location>
    <ligand>
        <name>substrate</name>
    </ligand>
</feature>
<evidence type="ECO:0000256" key="6">
    <source>
        <dbReference type="ARBA" id="ARBA00023316"/>
    </source>
</evidence>
<evidence type="ECO:0000313" key="9">
    <source>
        <dbReference type="Proteomes" id="UP000031656"/>
    </source>
</evidence>
<gene>
    <name evidence="7 8" type="primary">murI</name>
    <name evidence="8" type="ORF">GLS_c21100</name>
</gene>
<organism evidence="8 9">
    <name type="scientific">Gluconobacter oxydans DSM 3504</name>
    <dbReference type="NCBI Taxonomy" id="1288313"/>
    <lineage>
        <taxon>Bacteria</taxon>
        <taxon>Pseudomonadati</taxon>
        <taxon>Pseudomonadota</taxon>
        <taxon>Alphaproteobacteria</taxon>
        <taxon>Acetobacterales</taxon>
        <taxon>Acetobacteraceae</taxon>
        <taxon>Gluconobacter</taxon>
    </lineage>
</organism>
<dbReference type="SUPFAM" id="SSF53681">
    <property type="entry name" value="Aspartate/glutamate racemase"/>
    <property type="match status" value="2"/>
</dbReference>
<feature type="active site" description="Proton donor/acceptor" evidence="7">
    <location>
        <position position="80"/>
    </location>
</feature>
<dbReference type="GO" id="GO:0008881">
    <property type="term" value="F:glutamate racemase activity"/>
    <property type="evidence" value="ECO:0007669"/>
    <property type="project" value="UniProtKB-UniRule"/>
</dbReference>
<feature type="binding site" evidence="7">
    <location>
        <begin position="81"/>
        <end position="82"/>
    </location>
    <ligand>
        <name>substrate</name>
    </ligand>
</feature>
<reference evidence="8 9" key="1">
    <citation type="journal article" date="2015" name="Appl. Microbiol. Biotechnol.">
        <title>The consequence of an additional NADH dehydrogenase paralog on the growth of Gluconobacter oxydans DSM3504.</title>
        <authorList>
            <person name="Kostner D."/>
            <person name="Luchterhand B."/>
            <person name="Junker A."/>
            <person name="Volland S."/>
            <person name="Daniel R."/>
            <person name="Buchs J."/>
            <person name="Liebl W."/>
            <person name="Ehrenreich A."/>
        </authorList>
    </citation>
    <scope>NUCLEOTIDE SEQUENCE [LARGE SCALE GENOMIC DNA]</scope>
    <source>
        <strain evidence="8">DSM 3504</strain>
    </source>
</reference>
<dbReference type="Gene3D" id="3.40.50.1860">
    <property type="match status" value="2"/>
</dbReference>
<keyword evidence="3 7" id="KW-0133">Cell shape</keyword>
<dbReference type="HAMAP" id="MF_00258">
    <property type="entry name" value="Glu_racemase"/>
    <property type="match status" value="1"/>
</dbReference>
<feature type="binding site" evidence="7">
    <location>
        <begin position="16"/>
        <end position="17"/>
    </location>
    <ligand>
        <name>substrate</name>
    </ligand>
</feature>
<comment type="pathway">
    <text evidence="7">Cell wall biogenesis; peptidoglycan biosynthesis.</text>
</comment>
<dbReference type="UniPathway" id="UPA00219"/>
<evidence type="ECO:0000256" key="4">
    <source>
        <dbReference type="ARBA" id="ARBA00022984"/>
    </source>
</evidence>
<dbReference type="PROSITE" id="PS00923">
    <property type="entry name" value="ASP_GLU_RACEMASE_1"/>
    <property type="match status" value="1"/>
</dbReference>
<dbReference type="Pfam" id="PF01177">
    <property type="entry name" value="Asp_Glu_race"/>
    <property type="match status" value="1"/>
</dbReference>
<dbReference type="InterPro" id="IPR015942">
    <property type="entry name" value="Asp/Glu/hydantoin_racemase"/>
</dbReference>
<name>A0A067Z4J0_GLUOY</name>
<sequence>MDTGASVPADRSLVFDSGIGGMGVVQALRDLLPALHIDYLADTALFPYGEQPDDLLTSRIVSLLVAACERLQPDVLVIACNTASTIALPALRQRLNIPVVGCVPPIRWAGRVSESRVIGLLSTSATARRPYILQLHRDFAPDCRLITHGARRLADLAERAFLGEVTADSDVQYELTCLFSQPHGSEIDTVGLGCTHYTFLMDAFERLSPPGITWLDPAPAVARQVRTVLQDAPCSSAPSRPGRLLMTCAPQDTARLEAAAQRLGFSQWDVFAAPAPSMAEA</sequence>
<dbReference type="Proteomes" id="UP000031656">
    <property type="component" value="Chromosome"/>
</dbReference>
<dbReference type="KEGG" id="goy:GLS_c21100"/>
<keyword evidence="5 7" id="KW-0413">Isomerase</keyword>
<dbReference type="InterPro" id="IPR001920">
    <property type="entry name" value="Asp/Glu_race"/>
</dbReference>
<comment type="similarity">
    <text evidence="7">Belongs to the aspartate/glutamate racemases family.</text>
</comment>
<comment type="catalytic activity">
    <reaction evidence="1 7">
        <text>L-glutamate = D-glutamate</text>
        <dbReference type="Rhea" id="RHEA:12813"/>
        <dbReference type="ChEBI" id="CHEBI:29985"/>
        <dbReference type="ChEBI" id="CHEBI:29986"/>
        <dbReference type="EC" id="5.1.1.3"/>
    </reaction>
</comment>
<keyword evidence="6 7" id="KW-0961">Cell wall biogenesis/degradation</keyword>